<feature type="compositionally biased region" description="Low complexity" evidence="1">
    <location>
        <begin position="261"/>
        <end position="272"/>
    </location>
</feature>
<gene>
    <name evidence="4" type="ORF">CesoFtcFv8_026200</name>
</gene>
<feature type="compositionally biased region" description="Basic and acidic residues" evidence="1">
    <location>
        <begin position="533"/>
        <end position="544"/>
    </location>
</feature>
<feature type="region of interest" description="Disordered" evidence="1">
    <location>
        <begin position="524"/>
        <end position="557"/>
    </location>
</feature>
<evidence type="ECO:0000313" key="5">
    <source>
        <dbReference type="Proteomes" id="UP001335648"/>
    </source>
</evidence>
<feature type="transmembrane region" description="Helical" evidence="2">
    <location>
        <begin position="1097"/>
        <end position="1117"/>
    </location>
</feature>
<keyword evidence="2" id="KW-0472">Membrane</keyword>
<accession>A0AAN8B1X6</accession>
<dbReference type="PROSITE" id="PS51159">
    <property type="entry name" value="CBM21"/>
    <property type="match status" value="1"/>
</dbReference>
<dbReference type="Gene3D" id="2.60.40.2440">
    <property type="entry name" value="Carbohydrate binding type-21 domain"/>
    <property type="match status" value="1"/>
</dbReference>
<protein>
    <recommendedName>
        <fullName evidence="3">CBM21 domain-containing protein</fullName>
    </recommendedName>
</protein>
<feature type="compositionally biased region" description="Basic and acidic residues" evidence="1">
    <location>
        <begin position="1008"/>
        <end position="1026"/>
    </location>
</feature>
<feature type="compositionally biased region" description="Basic and acidic residues" evidence="1">
    <location>
        <begin position="810"/>
        <end position="822"/>
    </location>
</feature>
<dbReference type="GO" id="GO:0005979">
    <property type="term" value="P:regulation of glycogen biosynthetic process"/>
    <property type="evidence" value="ECO:0007669"/>
    <property type="project" value="TreeGrafter"/>
</dbReference>
<feature type="compositionally biased region" description="Polar residues" evidence="1">
    <location>
        <begin position="484"/>
        <end position="497"/>
    </location>
</feature>
<dbReference type="InterPro" id="IPR005036">
    <property type="entry name" value="CBM21_dom"/>
</dbReference>
<reference evidence="4 5" key="1">
    <citation type="journal article" date="2023" name="Mol. Biol. Evol.">
        <title>Genomics of Secondarily Temperate Adaptation in the Only Non-Antarctic Icefish.</title>
        <authorList>
            <person name="Rivera-Colon A.G."/>
            <person name="Rayamajhi N."/>
            <person name="Minhas B.F."/>
            <person name="Madrigal G."/>
            <person name="Bilyk K.T."/>
            <person name="Yoon V."/>
            <person name="Hune M."/>
            <person name="Gregory S."/>
            <person name="Cheng C.H.C."/>
            <person name="Catchen J.M."/>
        </authorList>
    </citation>
    <scope>NUCLEOTIDE SEQUENCE [LARGE SCALE GENOMIC DNA]</scope>
    <source>
        <strain evidence="4">JC2023a</strain>
    </source>
</reference>
<evidence type="ECO:0000259" key="3">
    <source>
        <dbReference type="PROSITE" id="PS51159"/>
    </source>
</evidence>
<comment type="caution">
    <text evidence="4">The sequence shown here is derived from an EMBL/GenBank/DDBJ whole genome shotgun (WGS) entry which is preliminary data.</text>
</comment>
<dbReference type="Proteomes" id="UP001335648">
    <property type="component" value="Unassembled WGS sequence"/>
</dbReference>
<organism evidence="4 5">
    <name type="scientific">Champsocephalus esox</name>
    <name type="common">pike icefish</name>
    <dbReference type="NCBI Taxonomy" id="159716"/>
    <lineage>
        <taxon>Eukaryota</taxon>
        <taxon>Metazoa</taxon>
        <taxon>Chordata</taxon>
        <taxon>Craniata</taxon>
        <taxon>Vertebrata</taxon>
        <taxon>Euteleostomi</taxon>
        <taxon>Actinopterygii</taxon>
        <taxon>Neopterygii</taxon>
        <taxon>Teleostei</taxon>
        <taxon>Neoteleostei</taxon>
        <taxon>Acanthomorphata</taxon>
        <taxon>Eupercaria</taxon>
        <taxon>Perciformes</taxon>
        <taxon>Notothenioidei</taxon>
        <taxon>Channichthyidae</taxon>
        <taxon>Champsocephalus</taxon>
    </lineage>
</organism>
<dbReference type="GO" id="GO:0008157">
    <property type="term" value="F:protein phosphatase 1 binding"/>
    <property type="evidence" value="ECO:0007669"/>
    <property type="project" value="TreeGrafter"/>
</dbReference>
<feature type="compositionally biased region" description="Polar residues" evidence="1">
    <location>
        <begin position="760"/>
        <end position="769"/>
    </location>
</feature>
<feature type="compositionally biased region" description="Polar residues" evidence="1">
    <location>
        <begin position="545"/>
        <end position="556"/>
    </location>
</feature>
<feature type="region of interest" description="Disordered" evidence="1">
    <location>
        <begin position="757"/>
        <end position="822"/>
    </location>
</feature>
<name>A0AAN8B1X6_9TELE</name>
<feature type="region of interest" description="Disordered" evidence="1">
    <location>
        <begin position="1"/>
        <end position="49"/>
    </location>
</feature>
<feature type="region of interest" description="Disordered" evidence="1">
    <location>
        <begin position="258"/>
        <end position="291"/>
    </location>
</feature>
<feature type="compositionally biased region" description="Basic and acidic residues" evidence="1">
    <location>
        <begin position="273"/>
        <end position="291"/>
    </location>
</feature>
<dbReference type="InterPro" id="IPR050782">
    <property type="entry name" value="PP1_regulatory_subunit_3"/>
</dbReference>
<dbReference type="AlphaFoldDB" id="A0AAN8B1X6"/>
<dbReference type="PANTHER" id="PTHR12307">
    <property type="entry name" value="PROTEIN PHOSPHATASE 1 REGULATORY SUBUNIT"/>
    <property type="match status" value="1"/>
</dbReference>
<keyword evidence="5" id="KW-1185">Reference proteome</keyword>
<dbReference type="PANTHER" id="PTHR12307:SF2">
    <property type="entry name" value="PROTEIN PHOSPHATASE 1 REGULATORY SUBUNIT 3A"/>
    <property type="match status" value="1"/>
</dbReference>
<dbReference type="InterPro" id="IPR038175">
    <property type="entry name" value="CBM21_dom_sf"/>
</dbReference>
<dbReference type="GO" id="GO:0000164">
    <property type="term" value="C:protein phosphatase type 1 complex"/>
    <property type="evidence" value="ECO:0007669"/>
    <property type="project" value="TreeGrafter"/>
</dbReference>
<feature type="compositionally biased region" description="Polar residues" evidence="1">
    <location>
        <begin position="798"/>
        <end position="807"/>
    </location>
</feature>
<dbReference type="CDD" id="cd22255">
    <property type="entry name" value="PBD_PPP1R3A"/>
    <property type="match status" value="1"/>
</dbReference>
<feature type="region of interest" description="Disordered" evidence="1">
    <location>
        <begin position="455"/>
        <end position="497"/>
    </location>
</feature>
<feature type="compositionally biased region" description="Acidic residues" evidence="1">
    <location>
        <begin position="25"/>
        <end position="44"/>
    </location>
</feature>
<dbReference type="EMBL" id="JAULUE010002067">
    <property type="protein sequence ID" value="KAK5876896.1"/>
    <property type="molecule type" value="Genomic_DNA"/>
</dbReference>
<evidence type="ECO:0000256" key="2">
    <source>
        <dbReference type="SAM" id="Phobius"/>
    </source>
</evidence>
<feature type="region of interest" description="Disordered" evidence="1">
    <location>
        <begin position="321"/>
        <end position="343"/>
    </location>
</feature>
<evidence type="ECO:0000313" key="4">
    <source>
        <dbReference type="EMBL" id="KAK5876896.1"/>
    </source>
</evidence>
<proteinExistence type="predicted"/>
<dbReference type="Pfam" id="PF03370">
    <property type="entry name" value="CBM_21"/>
    <property type="match status" value="1"/>
</dbReference>
<feature type="compositionally biased region" description="Polar residues" evidence="1">
    <location>
        <begin position="465"/>
        <end position="475"/>
    </location>
</feature>
<sequence length="1136" mass="127367">MEGTHIQPMEEDGAFTEEEMKINGEQEEAEMEASEEETDEDCEPEPPHVIRRKVSFADAFGLNLVSVKEFDNATESEVSQPPKSKAIPRLEEFYMCCLFTAPSSPEELDQRLHTQMVELESMELLPGTTTLRGTIRVVNLCYSKSVYARMTLDRWTSQFDLLAEYVPGSSDRKTDRFTFMYTLVPPFDREGARVEISLRYETSVGTFWANNAGLNYVLFCHQKGHVKEHVVLVHEESHFYKSKRSCLKAIMKCTAEENIEDSSNTSTAAAEAEATHKAEEANRRGSTDIESLLDREERNALVDSINSRHRAARLARVKEYLSQRSQHVPKARSHDSATSQGVSQPLPAQWVDSASFHHQRQKKQSNESPQVLTYHQIPLLTLDWNNDKAPERGAPEMRDIWTGTAQMTLSKASEEKTPSVNDMWEAFGNRTDDSSDKETSVCDVWQAFRNEPRCTERPAVPESEWLQTAASVSPSNDKEPDARNTASSQEQEFQVGTDTPTTLHAHTLAVCQLLSDSLPAEDLQPAEACVSSPRDDDTVTRDTSQRSQTNSVTDTPQIFGLKGATQVTEGSVDSSTECHEHTIWGQGREEIIGGAEGKGQDEPFTQYTHDLVTSSRESETTDMTAMPEFQNATADDRISQGLHEGLSSSREGEVTGTAQSMMDDKLAFTGTIRKGTKDGERFVFSTSRQGREEGMVNSCTENKAAADEEIFRPPKREECDISGRCADAKQHGEVRQNQNSENPLQENENEIKLAQKNADESNLSNTSEDASQKEDVGCEISPEEVMEKKSVAMKDTSTELQQQPETLESTDERVSHRDTDESTGELKIEVLDDLMGNVEDPQELSAEVGSSTRVEYKRLSQGIKDSIIAGNTAALEVIESGLDEMFIERFGEDLINGIWEEVFGRRNLASNRDTDIVEGIGGKQAVKPDITRFEKDFNDALFLIELPTDQTLATESKDFSPKESLSLTAAEQTNCLSQLPTDLNTSAHLRKDFSPIAAAQSSPSLTESARRSTKDQEHFTQAKERSVTCQETSKQIEEVAHTEGFNQSAHPSHKHRSSEMKNESDRVVWWSMLHILHHITRLLMCVLVVAGFFFSLFLFDFPAFFALYTFSLCWWFYKWKTHRVTTNKGMVGLAES</sequence>
<evidence type="ECO:0000256" key="1">
    <source>
        <dbReference type="SAM" id="MobiDB-lite"/>
    </source>
</evidence>
<feature type="region of interest" description="Disordered" evidence="1">
    <location>
        <begin position="997"/>
        <end position="1033"/>
    </location>
</feature>
<feature type="domain" description="CBM21" evidence="3">
    <location>
        <begin position="109"/>
        <end position="219"/>
    </location>
</feature>
<keyword evidence="2" id="KW-1133">Transmembrane helix</keyword>
<keyword evidence="2" id="KW-0812">Transmembrane</keyword>
<dbReference type="GO" id="GO:2001069">
    <property type="term" value="F:glycogen binding"/>
    <property type="evidence" value="ECO:0007669"/>
    <property type="project" value="TreeGrafter"/>
</dbReference>